<evidence type="ECO:0000313" key="8">
    <source>
        <dbReference type="Proteomes" id="UP000285655"/>
    </source>
</evidence>
<evidence type="ECO:0000256" key="2">
    <source>
        <dbReference type="ARBA" id="ARBA00022475"/>
    </source>
</evidence>
<dbReference type="Pfam" id="PF01943">
    <property type="entry name" value="Polysacc_synt"/>
    <property type="match status" value="1"/>
</dbReference>
<feature type="transmembrane region" description="Helical" evidence="6">
    <location>
        <begin position="466"/>
        <end position="486"/>
    </location>
</feature>
<feature type="transmembrane region" description="Helical" evidence="6">
    <location>
        <begin position="124"/>
        <end position="142"/>
    </location>
</feature>
<accession>A0A419DEW0</accession>
<evidence type="ECO:0000256" key="3">
    <source>
        <dbReference type="ARBA" id="ARBA00022692"/>
    </source>
</evidence>
<feature type="transmembrane region" description="Helical" evidence="6">
    <location>
        <begin position="378"/>
        <end position="398"/>
    </location>
</feature>
<keyword evidence="3 6" id="KW-0812">Transmembrane</keyword>
<dbReference type="GO" id="GO:0005886">
    <property type="term" value="C:plasma membrane"/>
    <property type="evidence" value="ECO:0007669"/>
    <property type="project" value="UniProtKB-SubCell"/>
</dbReference>
<feature type="transmembrane region" description="Helical" evidence="6">
    <location>
        <begin position="85"/>
        <end position="112"/>
    </location>
</feature>
<dbReference type="Proteomes" id="UP000285655">
    <property type="component" value="Unassembled WGS sequence"/>
</dbReference>
<feature type="transmembrane region" description="Helical" evidence="6">
    <location>
        <begin position="42"/>
        <end position="64"/>
    </location>
</feature>
<keyword evidence="2" id="KW-1003">Cell membrane</keyword>
<dbReference type="AlphaFoldDB" id="A0A419DEW0"/>
<dbReference type="EMBL" id="QZJW01000014">
    <property type="protein sequence ID" value="RJO61671.1"/>
    <property type="molecule type" value="Genomic_DNA"/>
</dbReference>
<evidence type="ECO:0000256" key="1">
    <source>
        <dbReference type="ARBA" id="ARBA00004651"/>
    </source>
</evidence>
<evidence type="ECO:0000256" key="4">
    <source>
        <dbReference type="ARBA" id="ARBA00022989"/>
    </source>
</evidence>
<feature type="transmembrane region" description="Helical" evidence="6">
    <location>
        <begin position="343"/>
        <end position="366"/>
    </location>
</feature>
<comment type="caution">
    <text evidence="7">The sequence shown here is derived from an EMBL/GenBank/DDBJ whole genome shotgun (WGS) entry which is preliminary data.</text>
</comment>
<proteinExistence type="predicted"/>
<feature type="transmembrane region" description="Helical" evidence="6">
    <location>
        <begin position="188"/>
        <end position="206"/>
    </location>
</feature>
<evidence type="ECO:0000256" key="5">
    <source>
        <dbReference type="ARBA" id="ARBA00023136"/>
    </source>
</evidence>
<keyword evidence="4 6" id="KW-1133">Transmembrane helix</keyword>
<dbReference type="InterPro" id="IPR050833">
    <property type="entry name" value="Poly_Biosynth_Transport"/>
</dbReference>
<feature type="transmembrane region" description="Helical" evidence="6">
    <location>
        <begin position="162"/>
        <end position="182"/>
    </location>
</feature>
<protein>
    <recommendedName>
        <fullName evidence="9">Polysaccharide biosynthesis protein C-terminal domain-containing protein</fullName>
    </recommendedName>
</protein>
<dbReference type="PANTHER" id="PTHR30250">
    <property type="entry name" value="PST FAMILY PREDICTED COLANIC ACID TRANSPORTER"/>
    <property type="match status" value="1"/>
</dbReference>
<feature type="transmembrane region" description="Helical" evidence="6">
    <location>
        <begin position="312"/>
        <end position="331"/>
    </location>
</feature>
<comment type="subcellular location">
    <subcellularLocation>
        <location evidence="1">Cell membrane</location>
        <topology evidence="1">Multi-pass membrane protein</topology>
    </subcellularLocation>
</comment>
<organism evidence="7 8">
    <name type="scientific">candidate division WS5 bacterium</name>
    <dbReference type="NCBI Taxonomy" id="2093353"/>
    <lineage>
        <taxon>Bacteria</taxon>
        <taxon>candidate division WS5</taxon>
    </lineage>
</organism>
<reference evidence="7 8" key="1">
    <citation type="journal article" date="2017" name="ISME J.">
        <title>Energy and carbon metabolisms in a deep terrestrial subsurface fluid microbial community.</title>
        <authorList>
            <person name="Momper L."/>
            <person name="Jungbluth S.P."/>
            <person name="Lee M.D."/>
            <person name="Amend J.P."/>
        </authorList>
    </citation>
    <scope>NUCLEOTIDE SEQUENCE [LARGE SCALE GENOMIC DNA]</scope>
    <source>
        <strain evidence="7">SURF_29</strain>
    </source>
</reference>
<keyword evidence="5 6" id="KW-0472">Membrane</keyword>
<evidence type="ECO:0008006" key="9">
    <source>
        <dbReference type="Google" id="ProtNLM"/>
    </source>
</evidence>
<sequence length="500" mass="55622">MSKGSSKILGNSIYNLLGWLLPLIVNFLTVPLVVRMLGNDSYGILMLFTAVIGYFSIIDINLTAGSMKYISEYYAKGDEKSLNEVLTLSLWGYVIIGIFGAAIMYLSVDWFLMDLLKVPQDLKVAARVVFQLASVGFFLNLVQKYLSSIPQSIHRFDVSAKIEAGFGVALMVLTVVMLYMGFELSGVVVLRVLILVFNCVAIFMAVKKIMPFACFNSRVSGDIVRKMKTFSGYSFLSSAATSITANFDRLVIGSVISSAAVTFYSIPFMLVARLMTVSQRLSMVLFPVASEIGALGKREDIYRIYIKMNRHVFFLNIALTAVICLFSKQILSIWMGDEFAQKTYVILILISLGYFADTLTNLPSLVNDGFNFPQITGFFALARAIVGVVALLFGTIHYGLIGAATAYLLSSYTVGILFLLYVHKKTIKLSLWTVVRDAFMKSFLFTAVVASGVVLSRLFYSASMISLLAESFSVFIVFVLFAYRYVVEENIKMRIIGYFR</sequence>
<evidence type="ECO:0000313" key="7">
    <source>
        <dbReference type="EMBL" id="RJO61671.1"/>
    </source>
</evidence>
<feature type="transmembrane region" description="Helical" evidence="6">
    <location>
        <begin position="12"/>
        <end position="30"/>
    </location>
</feature>
<feature type="transmembrane region" description="Helical" evidence="6">
    <location>
        <begin position="443"/>
        <end position="460"/>
    </location>
</feature>
<gene>
    <name evidence="7" type="ORF">C4544_02105</name>
</gene>
<dbReference type="PANTHER" id="PTHR30250:SF26">
    <property type="entry name" value="PSMA PROTEIN"/>
    <property type="match status" value="1"/>
</dbReference>
<name>A0A419DEW0_9BACT</name>
<evidence type="ECO:0000256" key="6">
    <source>
        <dbReference type="SAM" id="Phobius"/>
    </source>
</evidence>
<feature type="transmembrane region" description="Helical" evidence="6">
    <location>
        <begin position="404"/>
        <end position="422"/>
    </location>
</feature>
<feature type="transmembrane region" description="Helical" evidence="6">
    <location>
        <begin position="251"/>
        <end position="272"/>
    </location>
</feature>
<dbReference type="InterPro" id="IPR002797">
    <property type="entry name" value="Polysacc_synth"/>
</dbReference>
<feature type="transmembrane region" description="Helical" evidence="6">
    <location>
        <begin position="227"/>
        <end position="245"/>
    </location>
</feature>